<dbReference type="Proteomes" id="UP000033636">
    <property type="component" value="Unassembled WGS sequence"/>
</dbReference>
<accession>A0ACC6V242</accession>
<protein>
    <submittedName>
        <fullName evidence="1">Polyprenyl synthetase family protein</fullName>
    </submittedName>
</protein>
<evidence type="ECO:0000313" key="1">
    <source>
        <dbReference type="EMBL" id="MFB6491138.1"/>
    </source>
</evidence>
<evidence type="ECO:0000313" key="2">
    <source>
        <dbReference type="Proteomes" id="UP000033636"/>
    </source>
</evidence>
<name>A0ACC6V242_9CREN</name>
<organism evidence="1 2">
    <name type="scientific">Thermoproteus sp. AZ2</name>
    <dbReference type="NCBI Taxonomy" id="1609232"/>
    <lineage>
        <taxon>Archaea</taxon>
        <taxon>Thermoproteota</taxon>
        <taxon>Thermoprotei</taxon>
        <taxon>Thermoproteales</taxon>
        <taxon>Thermoproteaceae</taxon>
        <taxon>Thermoproteus</taxon>
    </lineage>
</organism>
<gene>
    <name evidence="1" type="ORF">TU35_007870</name>
</gene>
<dbReference type="EMBL" id="JZWT02000022">
    <property type="protein sequence ID" value="MFB6491138.1"/>
    <property type="molecule type" value="Genomic_DNA"/>
</dbReference>
<proteinExistence type="predicted"/>
<reference evidence="1" key="1">
    <citation type="submission" date="2024-07" db="EMBL/GenBank/DDBJ databases">
        <title>Metagenome and Metagenome-Assembled Genomes of Archaea from a hot spring from the geothermal field of Los Azufres, Mexico.</title>
        <authorList>
            <person name="Marin-Paredes R."/>
            <person name="Martinez-Romero E."/>
            <person name="Servin-Garciduenas L.E."/>
        </authorList>
    </citation>
    <scope>NUCLEOTIDE SEQUENCE</scope>
</reference>
<comment type="caution">
    <text evidence="1">The sequence shown here is derived from an EMBL/GenBank/DDBJ whole genome shotgun (WGS) entry which is preliminary data.</text>
</comment>
<sequence>MVEVPREVLEALDRVREDVDSIGDSVKDAELRRAIKYYIETPGKMIRPLLLLLFAYTLDAEGLRDRRIINAASILETLHIVSLLQDDVIDRHEERRGVKTPRALYGDAMSIVASDWLIAEAVERAAALGVDIVQYLANVAKRLSEGQALDVKGQRREAAELKTAPLIEAAFVMPTLILRRRDLLRPAAALGRALGVLYQYSDDMADEGVKNDMRPLIDEIRDALSNIKRALGERAQPLERFIEAVVKRALEGTLTVARL</sequence>